<reference evidence="4" key="1">
    <citation type="journal article" date="2019" name="Int. J. Syst. Evol. Microbiol.">
        <title>The Global Catalogue of Microorganisms (GCM) 10K type strain sequencing project: providing services to taxonomists for standard genome sequencing and annotation.</title>
        <authorList>
            <consortium name="The Broad Institute Genomics Platform"/>
            <consortium name="The Broad Institute Genome Sequencing Center for Infectious Disease"/>
            <person name="Wu L."/>
            <person name="Ma J."/>
        </authorList>
    </citation>
    <scope>NUCLEOTIDE SEQUENCE [LARGE SCALE GENOMIC DNA]</scope>
    <source>
        <strain evidence="4">DT72</strain>
    </source>
</reference>
<keyword evidence="4" id="KW-1185">Reference proteome</keyword>
<keyword evidence="2" id="KW-1133">Transmembrane helix</keyword>
<organism evidence="3 4">
    <name type="scientific">Rhodococcus gannanensis</name>
    <dbReference type="NCBI Taxonomy" id="1960308"/>
    <lineage>
        <taxon>Bacteria</taxon>
        <taxon>Bacillati</taxon>
        <taxon>Actinomycetota</taxon>
        <taxon>Actinomycetes</taxon>
        <taxon>Mycobacteriales</taxon>
        <taxon>Nocardiaceae</taxon>
        <taxon>Rhodococcus</taxon>
    </lineage>
</organism>
<evidence type="ECO:0000256" key="1">
    <source>
        <dbReference type="SAM" id="MobiDB-lite"/>
    </source>
</evidence>
<evidence type="ECO:0000313" key="4">
    <source>
        <dbReference type="Proteomes" id="UP001597286"/>
    </source>
</evidence>
<name>A0ABW4P5D7_9NOCA</name>
<feature type="transmembrane region" description="Helical" evidence="2">
    <location>
        <begin position="61"/>
        <end position="82"/>
    </location>
</feature>
<dbReference type="EMBL" id="JBHUFB010000012">
    <property type="protein sequence ID" value="MFD1813635.1"/>
    <property type="molecule type" value="Genomic_DNA"/>
</dbReference>
<proteinExistence type="predicted"/>
<dbReference type="Proteomes" id="UP001597286">
    <property type="component" value="Unassembled WGS sequence"/>
</dbReference>
<evidence type="ECO:0000313" key="3">
    <source>
        <dbReference type="EMBL" id="MFD1813635.1"/>
    </source>
</evidence>
<keyword evidence="2" id="KW-0812">Transmembrane</keyword>
<gene>
    <name evidence="3" type="ORF">ACFSJG_15555</name>
</gene>
<feature type="region of interest" description="Disordered" evidence="1">
    <location>
        <begin position="1"/>
        <end position="29"/>
    </location>
</feature>
<feature type="transmembrane region" description="Helical" evidence="2">
    <location>
        <begin position="34"/>
        <end position="55"/>
    </location>
</feature>
<accession>A0ABW4P5D7</accession>
<sequence>MATHNPEDLPIDPVHTNREHPGEAIDDSRNWPGYGLVLLGIATMGMTLVAAGYGFAGWATLGAILCVTFFVVGASIVLAEHAHVKHVEGRRLTSQLGH</sequence>
<feature type="compositionally biased region" description="Basic and acidic residues" evidence="1">
    <location>
        <begin position="15"/>
        <end position="29"/>
    </location>
</feature>
<comment type="caution">
    <text evidence="3">The sequence shown here is derived from an EMBL/GenBank/DDBJ whole genome shotgun (WGS) entry which is preliminary data.</text>
</comment>
<evidence type="ECO:0000256" key="2">
    <source>
        <dbReference type="SAM" id="Phobius"/>
    </source>
</evidence>
<dbReference type="RefSeq" id="WP_378486135.1">
    <property type="nucleotide sequence ID" value="NZ_JBHUFB010000012.1"/>
</dbReference>
<keyword evidence="2" id="KW-0472">Membrane</keyword>
<protein>
    <submittedName>
        <fullName evidence="3">Uncharacterized protein</fullName>
    </submittedName>
</protein>